<keyword evidence="1" id="KW-0862">Zinc</keyword>
<dbReference type="Gene3D" id="4.10.60.10">
    <property type="entry name" value="Zinc finger, CCHC-type"/>
    <property type="match status" value="1"/>
</dbReference>
<dbReference type="EMBL" id="OV651818">
    <property type="protein sequence ID" value="CAH1111438.1"/>
    <property type="molecule type" value="Genomic_DNA"/>
</dbReference>
<sequence length="124" mass="14556">MRGNQIATIEADEEIAEKLLNQVKLRLVWLSCPIRNRVEIPRCYKCQHFGHLREECKGEDREGDCLRCGQKGHRAKDCKEDALEYCHNCNIQGHGYNTTKCPEYKKLLDAKRTRRNNRPLKTQQ</sequence>
<keyword evidence="4" id="KW-1185">Reference proteome</keyword>
<dbReference type="AlphaFoldDB" id="A0A9P0GFB9"/>
<name>A0A9P0GFB9_9CUCU</name>
<dbReference type="Pfam" id="PF00098">
    <property type="entry name" value="zf-CCHC"/>
    <property type="match status" value="1"/>
</dbReference>
<dbReference type="PROSITE" id="PS50158">
    <property type="entry name" value="ZF_CCHC"/>
    <property type="match status" value="2"/>
</dbReference>
<organism evidence="3 4">
    <name type="scientific">Psylliodes chrysocephalus</name>
    <dbReference type="NCBI Taxonomy" id="3402493"/>
    <lineage>
        <taxon>Eukaryota</taxon>
        <taxon>Metazoa</taxon>
        <taxon>Ecdysozoa</taxon>
        <taxon>Arthropoda</taxon>
        <taxon>Hexapoda</taxon>
        <taxon>Insecta</taxon>
        <taxon>Pterygota</taxon>
        <taxon>Neoptera</taxon>
        <taxon>Endopterygota</taxon>
        <taxon>Coleoptera</taxon>
        <taxon>Polyphaga</taxon>
        <taxon>Cucujiformia</taxon>
        <taxon>Chrysomeloidea</taxon>
        <taxon>Chrysomelidae</taxon>
        <taxon>Galerucinae</taxon>
        <taxon>Alticini</taxon>
        <taxon>Psylliodes</taxon>
    </lineage>
</organism>
<evidence type="ECO:0000313" key="4">
    <source>
        <dbReference type="Proteomes" id="UP001153636"/>
    </source>
</evidence>
<evidence type="ECO:0000313" key="3">
    <source>
        <dbReference type="EMBL" id="CAH1111438.1"/>
    </source>
</evidence>
<dbReference type="SMART" id="SM00343">
    <property type="entry name" value="ZnF_C2HC"/>
    <property type="match status" value="2"/>
</dbReference>
<gene>
    <name evidence="3" type="ORF">PSYICH_LOCUS11945</name>
</gene>
<evidence type="ECO:0000256" key="1">
    <source>
        <dbReference type="PROSITE-ProRule" id="PRU00047"/>
    </source>
</evidence>
<dbReference type="OrthoDB" id="6782564at2759"/>
<dbReference type="InterPro" id="IPR036875">
    <property type="entry name" value="Znf_CCHC_sf"/>
</dbReference>
<dbReference type="InterPro" id="IPR001878">
    <property type="entry name" value="Znf_CCHC"/>
</dbReference>
<reference evidence="3" key="1">
    <citation type="submission" date="2022-01" db="EMBL/GenBank/DDBJ databases">
        <authorList>
            <person name="King R."/>
        </authorList>
    </citation>
    <scope>NUCLEOTIDE SEQUENCE</scope>
</reference>
<keyword evidence="1" id="KW-0479">Metal-binding</keyword>
<dbReference type="GO" id="GO:0008270">
    <property type="term" value="F:zinc ion binding"/>
    <property type="evidence" value="ECO:0007669"/>
    <property type="project" value="UniProtKB-KW"/>
</dbReference>
<protein>
    <recommendedName>
        <fullName evidence="2">CCHC-type domain-containing protein</fullName>
    </recommendedName>
</protein>
<keyword evidence="1" id="KW-0863">Zinc-finger</keyword>
<feature type="domain" description="CCHC-type" evidence="2">
    <location>
        <begin position="65"/>
        <end position="80"/>
    </location>
</feature>
<accession>A0A9P0GFB9</accession>
<dbReference type="Proteomes" id="UP001153636">
    <property type="component" value="Chromosome 6"/>
</dbReference>
<evidence type="ECO:0000259" key="2">
    <source>
        <dbReference type="PROSITE" id="PS50158"/>
    </source>
</evidence>
<dbReference type="SUPFAM" id="SSF57756">
    <property type="entry name" value="Retrovirus zinc finger-like domains"/>
    <property type="match status" value="1"/>
</dbReference>
<feature type="domain" description="CCHC-type" evidence="2">
    <location>
        <begin position="42"/>
        <end position="57"/>
    </location>
</feature>
<dbReference type="GO" id="GO:0003676">
    <property type="term" value="F:nucleic acid binding"/>
    <property type="evidence" value="ECO:0007669"/>
    <property type="project" value="InterPro"/>
</dbReference>
<proteinExistence type="predicted"/>